<proteinExistence type="predicted"/>
<dbReference type="SUPFAM" id="SSF49562">
    <property type="entry name" value="C2 domain (Calcium/lipid-binding domain, CaLB)"/>
    <property type="match status" value="1"/>
</dbReference>
<accession>A0A914RBJ3</accession>
<protein>
    <submittedName>
        <fullName evidence="3">C2 domain-containing protein</fullName>
    </submittedName>
</protein>
<dbReference type="WBParaSite" id="PEQ_0000209001-mRNA-1">
    <property type="protein sequence ID" value="PEQ_0000209001-mRNA-1"/>
    <property type="gene ID" value="PEQ_0000209001"/>
</dbReference>
<evidence type="ECO:0000313" key="3">
    <source>
        <dbReference type="WBParaSite" id="PEQ_0000209001-mRNA-1"/>
    </source>
</evidence>
<feature type="domain" description="C2" evidence="1">
    <location>
        <begin position="1"/>
        <end position="108"/>
    </location>
</feature>
<dbReference type="PROSITE" id="PS50004">
    <property type="entry name" value="C2"/>
    <property type="match status" value="1"/>
</dbReference>
<organism evidence="2 3">
    <name type="scientific">Parascaris equorum</name>
    <name type="common">Equine roundworm</name>
    <dbReference type="NCBI Taxonomy" id="6256"/>
    <lineage>
        <taxon>Eukaryota</taxon>
        <taxon>Metazoa</taxon>
        <taxon>Ecdysozoa</taxon>
        <taxon>Nematoda</taxon>
        <taxon>Chromadorea</taxon>
        <taxon>Rhabditida</taxon>
        <taxon>Spirurina</taxon>
        <taxon>Ascaridomorpha</taxon>
        <taxon>Ascaridoidea</taxon>
        <taxon>Ascarididae</taxon>
        <taxon>Parascaris</taxon>
    </lineage>
</organism>
<dbReference type="InterPro" id="IPR000008">
    <property type="entry name" value="C2_dom"/>
</dbReference>
<dbReference type="Pfam" id="PF00168">
    <property type="entry name" value="C2"/>
    <property type="match status" value="1"/>
</dbReference>
<dbReference type="AlphaFoldDB" id="A0A914RBJ3"/>
<dbReference type="InterPro" id="IPR035892">
    <property type="entry name" value="C2_domain_sf"/>
</dbReference>
<evidence type="ECO:0000259" key="1">
    <source>
        <dbReference type="PROSITE" id="PS50004"/>
    </source>
</evidence>
<keyword evidence="2" id="KW-1185">Reference proteome</keyword>
<name>A0A914RBJ3_PAREQ</name>
<reference evidence="3" key="1">
    <citation type="submission" date="2022-11" db="UniProtKB">
        <authorList>
            <consortium name="WormBaseParasite"/>
        </authorList>
    </citation>
    <scope>IDENTIFICATION</scope>
</reference>
<dbReference type="Proteomes" id="UP000887564">
    <property type="component" value="Unplaced"/>
</dbReference>
<evidence type="ECO:0000313" key="2">
    <source>
        <dbReference type="Proteomes" id="UP000887564"/>
    </source>
</evidence>
<sequence>FNNANTARETALLDAYVNVDCDEYHVGQTVTRPKTRTPVWNEDYEVCFKRAVGTQWPFDKWMRTEVHNGRVLGFTVFHDCALPPDDFVANCRLQFEDLKIATNNDIWVRSVLAGLKYSITYFLATFAIVGRSHCCQIDLEPHGQLHVLVELHGVSTEVVPQQPKVQKAILGVIEDSL</sequence>
<dbReference type="Gene3D" id="2.60.40.150">
    <property type="entry name" value="C2 domain"/>
    <property type="match status" value="1"/>
</dbReference>